<dbReference type="SUPFAM" id="SSF54001">
    <property type="entry name" value="Cysteine proteinases"/>
    <property type="match status" value="1"/>
</dbReference>
<dbReference type="PhylomeDB" id="Q9XTW0"/>
<evidence type="ECO:0000313" key="3">
    <source>
        <dbReference type="Proteomes" id="UP000001940"/>
    </source>
</evidence>
<dbReference type="InterPro" id="IPR038765">
    <property type="entry name" value="Papain-like_cys_pep_sf"/>
</dbReference>
<dbReference type="OMA" id="IREICVQ"/>
<dbReference type="PeptideAtlas" id="Q9XTW0"/>
<name>Q9XTW0_CAEEL</name>
<dbReference type="UCSC" id="F13A7.7">
    <property type="organism name" value="c. elegans"/>
</dbReference>
<dbReference type="FunCoup" id="Q9XTW0">
    <property type="interactions" value="170"/>
</dbReference>
<dbReference type="eggNOG" id="ENOG502SSMH">
    <property type="taxonomic scope" value="Eukaryota"/>
</dbReference>
<dbReference type="STRING" id="6239.F13A7.7.1"/>
<dbReference type="Proteomes" id="UP000001940">
    <property type="component" value="Chromosome V"/>
</dbReference>
<dbReference type="EMBL" id="BX284605">
    <property type="protein sequence ID" value="CAB07580.1"/>
    <property type="molecule type" value="Genomic_DNA"/>
</dbReference>
<dbReference type="PIR" id="T20814">
    <property type="entry name" value="T20814"/>
</dbReference>
<dbReference type="AlphaFoldDB" id="Q9XTW0"/>
<dbReference type="WormBase" id="F13A7.7">
    <property type="protein sequence ID" value="CE19789"/>
    <property type="gene ID" value="WBGene00008725"/>
</dbReference>
<dbReference type="RefSeq" id="NP_507138.1">
    <property type="nucleotide sequence ID" value="NM_074737.1"/>
</dbReference>
<dbReference type="Bgee" id="WBGene00008725">
    <property type="expression patterns" value="Expressed in larva and 2 other cell types or tissues"/>
</dbReference>
<feature type="region of interest" description="Disordered" evidence="1">
    <location>
        <begin position="267"/>
        <end position="291"/>
    </location>
</feature>
<organism evidence="2 3">
    <name type="scientific">Caenorhabditis elegans</name>
    <dbReference type="NCBI Taxonomy" id="6239"/>
    <lineage>
        <taxon>Eukaryota</taxon>
        <taxon>Metazoa</taxon>
        <taxon>Ecdysozoa</taxon>
        <taxon>Nematoda</taxon>
        <taxon>Chromadorea</taxon>
        <taxon>Rhabditida</taxon>
        <taxon>Rhabditina</taxon>
        <taxon>Rhabditomorpha</taxon>
        <taxon>Rhabditoidea</taxon>
        <taxon>Rhabditidae</taxon>
        <taxon>Peloderinae</taxon>
        <taxon>Caenorhabditis</taxon>
    </lineage>
</organism>
<gene>
    <name evidence="2" type="ORF">CELE_F13A7.7</name>
    <name evidence="2 4" type="ORF">F13A7.7</name>
</gene>
<evidence type="ECO:0000313" key="2">
    <source>
        <dbReference type="EMBL" id="CAB07580.1"/>
    </source>
</evidence>
<feature type="compositionally biased region" description="Basic and acidic residues" evidence="1">
    <location>
        <begin position="308"/>
        <end position="321"/>
    </location>
</feature>
<dbReference type="KEGG" id="cel:CELE_F13A7.7"/>
<feature type="compositionally biased region" description="Polar residues" evidence="1">
    <location>
        <begin position="267"/>
        <end position="280"/>
    </location>
</feature>
<evidence type="ECO:0000313" key="4">
    <source>
        <dbReference type="WormBase" id="F13A7.7"/>
    </source>
</evidence>
<sequence length="358" mass="41266">MFKYKESSSDDEENGEKDKEKDDGRRRTESERSNAGEQPKKDLEEEIKFGERLQDDLINSFSDKLQAAYPREIEGLFAIQFLLITDMADVRKQLTGRNPAVQVLFDKTREHYILVHYNPRHHFIEIYDSLQTFDTNGKPTIIREICVQISNMFGHLFRRDIPCLIDKEYELQSDNFSCGYRVIGALVDIARDKNPGKFKYSRNAILDFLKLVLNTSKPTWEMFEQAKLGRHKSYSGSQCVKLYIPNLSYSNSTSSSRASSVDSLASFNSQSSTDSQNTFRKNGGRDQLEWKQGPVRMAKLPVFPEPENSVKRDMTSPKPNDDDGTLMGYFRHGYQSVADFFHRKTVGEEEQVVAEKKE</sequence>
<reference evidence="2 3" key="1">
    <citation type="journal article" date="1998" name="Science">
        <title>Genome sequence of the nematode C. elegans: a platform for investigating biology.</title>
        <authorList>
            <consortium name="The C. elegans sequencing consortium"/>
            <person name="Sulson J.E."/>
            <person name="Waterston R."/>
        </authorList>
    </citation>
    <scope>NUCLEOTIDE SEQUENCE [LARGE SCALE GENOMIC DNA]</scope>
    <source>
        <strain evidence="2 3">Bristol N2</strain>
    </source>
</reference>
<accession>Q9XTW0</accession>
<dbReference type="HOGENOM" id="CLU_060184_0_0_1"/>
<feature type="region of interest" description="Disordered" evidence="1">
    <location>
        <begin position="305"/>
        <end position="326"/>
    </location>
</feature>
<evidence type="ECO:0000256" key="1">
    <source>
        <dbReference type="SAM" id="MobiDB-lite"/>
    </source>
</evidence>
<dbReference type="GeneID" id="184403"/>
<feature type="compositionally biased region" description="Basic and acidic residues" evidence="1">
    <location>
        <begin position="16"/>
        <end position="43"/>
    </location>
</feature>
<dbReference type="InParanoid" id="Q9XTW0"/>
<dbReference type="OrthoDB" id="5825090at2759"/>
<proteinExistence type="predicted"/>
<dbReference type="CTD" id="184403"/>
<keyword evidence="3" id="KW-1185">Reference proteome</keyword>
<feature type="region of interest" description="Disordered" evidence="1">
    <location>
        <begin position="1"/>
        <end position="43"/>
    </location>
</feature>
<dbReference type="AGR" id="WB:WBGene00008725"/>
<dbReference type="PaxDb" id="6239-F13A7.7"/>
<protein>
    <submittedName>
        <fullName evidence="2">Ubiquitin-like protease family profile domain-containing protein</fullName>
    </submittedName>
</protein>